<dbReference type="InterPro" id="IPR011335">
    <property type="entry name" value="Restrct_endonuc-II-like"/>
</dbReference>
<dbReference type="InterPro" id="IPR011856">
    <property type="entry name" value="tRNA_endonuc-like_dom_sf"/>
</dbReference>
<name>X1FSN2_9ZZZZ</name>
<dbReference type="GO" id="GO:0003676">
    <property type="term" value="F:nucleic acid binding"/>
    <property type="evidence" value="ECO:0007669"/>
    <property type="project" value="InterPro"/>
</dbReference>
<comment type="caution">
    <text evidence="1">The sequence shown here is derived from an EMBL/GenBank/DDBJ whole genome shotgun (WGS) entry which is preliminary data.</text>
</comment>
<accession>X1FSN2</accession>
<gene>
    <name evidence="1" type="ORF">S03H2_37407</name>
</gene>
<dbReference type="EMBL" id="BARU01023023">
    <property type="protein sequence ID" value="GAH48686.1"/>
    <property type="molecule type" value="Genomic_DNA"/>
</dbReference>
<evidence type="ECO:0000313" key="1">
    <source>
        <dbReference type="EMBL" id="GAH48686.1"/>
    </source>
</evidence>
<organism evidence="1">
    <name type="scientific">marine sediment metagenome</name>
    <dbReference type="NCBI Taxonomy" id="412755"/>
    <lineage>
        <taxon>unclassified sequences</taxon>
        <taxon>metagenomes</taxon>
        <taxon>ecological metagenomes</taxon>
    </lineage>
</organism>
<evidence type="ECO:0008006" key="2">
    <source>
        <dbReference type="Google" id="ProtNLM"/>
    </source>
</evidence>
<protein>
    <recommendedName>
        <fullName evidence="2">Restriction endonuclease type IV Mrr domain-containing protein</fullName>
    </recommendedName>
</protein>
<dbReference type="SUPFAM" id="SSF52980">
    <property type="entry name" value="Restriction endonuclease-like"/>
    <property type="match status" value="1"/>
</dbReference>
<dbReference type="Gene3D" id="3.40.1350.10">
    <property type="match status" value="1"/>
</dbReference>
<reference evidence="1" key="1">
    <citation type="journal article" date="2014" name="Front. Microbiol.">
        <title>High frequency of phylogenetically diverse reductive dehalogenase-homologous genes in deep subseafloor sedimentary metagenomes.</title>
        <authorList>
            <person name="Kawai M."/>
            <person name="Futagami T."/>
            <person name="Toyoda A."/>
            <person name="Takaki Y."/>
            <person name="Nishi S."/>
            <person name="Hori S."/>
            <person name="Arai W."/>
            <person name="Tsubouchi T."/>
            <person name="Morono Y."/>
            <person name="Uchiyama I."/>
            <person name="Ito T."/>
            <person name="Fujiyama A."/>
            <person name="Inagaki F."/>
            <person name="Takami H."/>
        </authorList>
    </citation>
    <scope>NUCLEOTIDE SEQUENCE</scope>
    <source>
        <strain evidence="1">Expedition CK06-06</strain>
    </source>
</reference>
<sequence length="127" mass="14876">MKTKQKILDKRDQKKANPILKSSNIEGLEENSLERVIAVMLERQGYDVERNVWIRGKSDERYDIDIYAEKTKWLGITRGYSLIAEIKNCDISLDVIMSYRIICEDISSRLKMDRYMMVTNKSFSSEA</sequence>
<dbReference type="AlphaFoldDB" id="X1FSN2"/>
<proteinExistence type="predicted"/>
<feature type="non-terminal residue" evidence="1">
    <location>
        <position position="127"/>
    </location>
</feature>